<name>A0ACB9NX45_9MYRT</name>
<sequence>MFDPDELLGATVEKMGDQNATTKGNTAVLFVASAIDEQWPTSEKTLRVMLDSIPVREIIRSFFNSGVNFMESTEWMQSPDSKQKLSKNTALLFLAEFLKGTLSFRLK</sequence>
<comment type="caution">
    <text evidence="1">The sequence shown here is derived from an EMBL/GenBank/DDBJ whole genome shotgun (WGS) entry which is preliminary data.</text>
</comment>
<evidence type="ECO:0000313" key="1">
    <source>
        <dbReference type="EMBL" id="KAI4341217.1"/>
    </source>
</evidence>
<organism evidence="1 2">
    <name type="scientific">Melastoma candidum</name>
    <dbReference type="NCBI Taxonomy" id="119954"/>
    <lineage>
        <taxon>Eukaryota</taxon>
        <taxon>Viridiplantae</taxon>
        <taxon>Streptophyta</taxon>
        <taxon>Embryophyta</taxon>
        <taxon>Tracheophyta</taxon>
        <taxon>Spermatophyta</taxon>
        <taxon>Magnoliopsida</taxon>
        <taxon>eudicotyledons</taxon>
        <taxon>Gunneridae</taxon>
        <taxon>Pentapetalae</taxon>
        <taxon>rosids</taxon>
        <taxon>malvids</taxon>
        <taxon>Myrtales</taxon>
        <taxon>Melastomataceae</taxon>
        <taxon>Melastomatoideae</taxon>
        <taxon>Melastomateae</taxon>
        <taxon>Melastoma</taxon>
    </lineage>
</organism>
<evidence type="ECO:0000313" key="2">
    <source>
        <dbReference type="Proteomes" id="UP001057402"/>
    </source>
</evidence>
<dbReference type="EMBL" id="CM042886">
    <property type="protein sequence ID" value="KAI4341217.1"/>
    <property type="molecule type" value="Genomic_DNA"/>
</dbReference>
<reference evidence="2" key="1">
    <citation type="journal article" date="2023" name="Front. Plant Sci.">
        <title>Chromosomal-level genome assembly of Melastoma candidum provides insights into trichome evolution.</title>
        <authorList>
            <person name="Zhong Y."/>
            <person name="Wu W."/>
            <person name="Sun C."/>
            <person name="Zou P."/>
            <person name="Liu Y."/>
            <person name="Dai S."/>
            <person name="Zhou R."/>
        </authorList>
    </citation>
    <scope>NUCLEOTIDE SEQUENCE [LARGE SCALE GENOMIC DNA]</scope>
</reference>
<protein>
    <submittedName>
        <fullName evidence="1">Uncharacterized protein</fullName>
    </submittedName>
</protein>
<proteinExistence type="predicted"/>
<gene>
    <name evidence="1" type="ORF">MLD38_025968</name>
</gene>
<dbReference type="Proteomes" id="UP001057402">
    <property type="component" value="Chromosome 7"/>
</dbReference>
<keyword evidence="2" id="KW-1185">Reference proteome</keyword>
<accession>A0ACB9NX45</accession>